<dbReference type="InterPro" id="IPR011611">
    <property type="entry name" value="PfkB_dom"/>
</dbReference>
<keyword evidence="1" id="KW-0808">Transferase</keyword>
<dbReference type="Proteomes" id="UP000177050">
    <property type="component" value="Unassembled WGS sequence"/>
</dbReference>
<dbReference type="AlphaFoldDB" id="A0A1F7L0S9"/>
<dbReference type="InterPro" id="IPR002173">
    <property type="entry name" value="Carboh/pur_kinase_PfkB_CS"/>
</dbReference>
<feature type="domain" description="Carbohydrate kinase PfkB" evidence="3">
    <location>
        <begin position="38"/>
        <end position="313"/>
    </location>
</feature>
<protein>
    <recommendedName>
        <fullName evidence="3">Carbohydrate kinase PfkB domain-containing protein</fullName>
    </recommendedName>
</protein>
<dbReference type="GO" id="GO:0016301">
    <property type="term" value="F:kinase activity"/>
    <property type="evidence" value="ECO:0007669"/>
    <property type="project" value="UniProtKB-KW"/>
</dbReference>
<evidence type="ECO:0000313" key="4">
    <source>
        <dbReference type="EMBL" id="OGK73718.1"/>
    </source>
</evidence>
<dbReference type="PANTHER" id="PTHR10584">
    <property type="entry name" value="SUGAR KINASE"/>
    <property type="match status" value="1"/>
</dbReference>
<organism evidence="4 5">
    <name type="scientific">Candidatus Roizmanbacteria bacterium RIFOXYD1_FULL_38_12</name>
    <dbReference type="NCBI Taxonomy" id="1802093"/>
    <lineage>
        <taxon>Bacteria</taxon>
        <taxon>Candidatus Roizmaniibacteriota</taxon>
    </lineage>
</organism>
<comment type="caution">
    <text evidence="4">The sequence shown here is derived from an EMBL/GenBank/DDBJ whole genome shotgun (WGS) entry which is preliminary data.</text>
</comment>
<dbReference type="SUPFAM" id="SSF53613">
    <property type="entry name" value="Ribokinase-like"/>
    <property type="match status" value="1"/>
</dbReference>
<dbReference type="Pfam" id="PF00294">
    <property type="entry name" value="PfkB"/>
    <property type="match status" value="1"/>
</dbReference>
<reference evidence="4 5" key="1">
    <citation type="journal article" date="2016" name="Nat. Commun.">
        <title>Thousands of microbial genomes shed light on interconnected biogeochemical processes in an aquifer system.</title>
        <authorList>
            <person name="Anantharaman K."/>
            <person name="Brown C.T."/>
            <person name="Hug L.A."/>
            <person name="Sharon I."/>
            <person name="Castelle C.J."/>
            <person name="Probst A.J."/>
            <person name="Thomas B.C."/>
            <person name="Singh A."/>
            <person name="Wilkins M.J."/>
            <person name="Karaoz U."/>
            <person name="Brodie E.L."/>
            <person name="Williams K.H."/>
            <person name="Hubbard S.S."/>
            <person name="Banfield J.F."/>
        </authorList>
    </citation>
    <scope>NUCLEOTIDE SEQUENCE [LARGE SCALE GENOMIC DNA]</scope>
</reference>
<dbReference type="PROSITE" id="PS00584">
    <property type="entry name" value="PFKB_KINASES_2"/>
    <property type="match status" value="1"/>
</dbReference>
<sequence>MGESDIAMKKYSHIVVTGSMSWDTIMDFPYRFVDFLQKDKLHELNVSFVVKTLEKQIGGTATNIAYGASQVRKQILDQDSLKQKKIYVLGALGKDGKDHLSLFKKNGINVQGIIINKTKFSAHGSVITDIKDNQIWGFYYGACEDGGRADLKGCVDNKSLLIVSANHPHAFLAAQKYAIDNNIDYVYDAGMTLTWIKDPDLLKGTIHAKYLIGNDYEIARIIKRTKKSLKELVKKGVAIITTMGEKGVTYESLDEVIEIPAYRVKRVIDPTGAGDAWRGGFMMAKSYGYDMIDCLKIGNVAASFAIEKYGTVNYKISKGEFNKRLKQIV</sequence>
<gene>
    <name evidence="4" type="ORF">A3K52_02950</name>
</gene>
<keyword evidence="2" id="KW-0418">Kinase</keyword>
<proteinExistence type="predicted"/>
<evidence type="ECO:0000313" key="5">
    <source>
        <dbReference type="Proteomes" id="UP000177050"/>
    </source>
</evidence>
<dbReference type="Gene3D" id="3.40.1190.20">
    <property type="match status" value="1"/>
</dbReference>
<dbReference type="EMBL" id="MGBR01000001">
    <property type="protein sequence ID" value="OGK73718.1"/>
    <property type="molecule type" value="Genomic_DNA"/>
</dbReference>
<dbReference type="InterPro" id="IPR029056">
    <property type="entry name" value="Ribokinase-like"/>
</dbReference>
<dbReference type="PANTHER" id="PTHR10584:SF166">
    <property type="entry name" value="RIBOKINASE"/>
    <property type="match status" value="1"/>
</dbReference>
<evidence type="ECO:0000259" key="3">
    <source>
        <dbReference type="Pfam" id="PF00294"/>
    </source>
</evidence>
<name>A0A1F7L0S9_9BACT</name>
<accession>A0A1F7L0S9</accession>
<evidence type="ECO:0000256" key="2">
    <source>
        <dbReference type="ARBA" id="ARBA00022777"/>
    </source>
</evidence>
<evidence type="ECO:0000256" key="1">
    <source>
        <dbReference type="ARBA" id="ARBA00022679"/>
    </source>
</evidence>